<evidence type="ECO:0000256" key="1">
    <source>
        <dbReference type="SAM" id="MobiDB-lite"/>
    </source>
</evidence>
<organism evidence="2 3">
    <name type="scientific">Acacia crassicarpa</name>
    <name type="common">northern wattle</name>
    <dbReference type="NCBI Taxonomy" id="499986"/>
    <lineage>
        <taxon>Eukaryota</taxon>
        <taxon>Viridiplantae</taxon>
        <taxon>Streptophyta</taxon>
        <taxon>Embryophyta</taxon>
        <taxon>Tracheophyta</taxon>
        <taxon>Spermatophyta</taxon>
        <taxon>Magnoliopsida</taxon>
        <taxon>eudicotyledons</taxon>
        <taxon>Gunneridae</taxon>
        <taxon>Pentapetalae</taxon>
        <taxon>rosids</taxon>
        <taxon>fabids</taxon>
        <taxon>Fabales</taxon>
        <taxon>Fabaceae</taxon>
        <taxon>Caesalpinioideae</taxon>
        <taxon>mimosoid clade</taxon>
        <taxon>Acacieae</taxon>
        <taxon>Acacia</taxon>
    </lineage>
</organism>
<dbReference type="InterPro" id="IPR039495">
    <property type="entry name" value="TAF1A"/>
</dbReference>
<dbReference type="GO" id="GO:0000120">
    <property type="term" value="C:RNA polymerase I transcription regulator complex"/>
    <property type="evidence" value="ECO:0007669"/>
    <property type="project" value="InterPro"/>
</dbReference>
<dbReference type="AlphaFoldDB" id="A0AAE1IRT4"/>
<dbReference type="Pfam" id="PF14929">
    <property type="entry name" value="TAF1_subA"/>
    <property type="match status" value="1"/>
</dbReference>
<keyword evidence="3" id="KW-1185">Reference proteome</keyword>
<gene>
    <name evidence="2" type="ORF">QN277_008795</name>
</gene>
<proteinExistence type="predicted"/>
<reference evidence="2" key="1">
    <citation type="submission" date="2023-10" db="EMBL/GenBank/DDBJ databases">
        <title>Chromosome-level genome of the transformable northern wattle, Acacia crassicarpa.</title>
        <authorList>
            <person name="Massaro I."/>
            <person name="Sinha N.R."/>
            <person name="Poethig S."/>
            <person name="Leichty A.R."/>
        </authorList>
    </citation>
    <scope>NUCLEOTIDE SEQUENCE</scope>
    <source>
        <strain evidence="2">Acra3RX</strain>
        <tissue evidence="2">Leaf</tissue>
    </source>
</reference>
<dbReference type="GO" id="GO:0006360">
    <property type="term" value="P:transcription by RNA polymerase I"/>
    <property type="evidence" value="ECO:0007669"/>
    <property type="project" value="InterPro"/>
</dbReference>
<dbReference type="EMBL" id="JAWXYG010000013">
    <property type="protein sequence ID" value="KAK4255855.1"/>
    <property type="molecule type" value="Genomic_DNA"/>
</dbReference>
<dbReference type="PANTHER" id="PTHR36720:SF1">
    <property type="entry name" value="TAF RNA POLYMERASE I SUBUNIT A"/>
    <property type="match status" value="1"/>
</dbReference>
<feature type="region of interest" description="Disordered" evidence="1">
    <location>
        <begin position="29"/>
        <end position="60"/>
    </location>
</feature>
<name>A0AAE1IRT4_9FABA</name>
<accession>A0AAE1IRT4</accession>
<protein>
    <submittedName>
        <fullName evidence="2">Uncharacterized protein</fullName>
    </submittedName>
</protein>
<dbReference type="PANTHER" id="PTHR36720">
    <property type="entry name" value="TAF RNA POLYMERASE I SUBUNIT A"/>
    <property type="match status" value="1"/>
</dbReference>
<sequence length="640" mass="74136">MMASSFEEFVNTEIHPADLGVTPDVLPTSPQRHEHREAEEPIEEINGRKRKSKGVAHDDPMAEEEKLVKRIILSLTKPSYVLGLCPGKLRTENQSRLRVILQRLMKQRNWVEASGLLSVYLQATVKENSPFDNQFKFWVLLELLKHVENNRVNPTRIKNIYDVWMRKNGSMKYWPVEKRFAVHLEFILFFIMQGNNEEAYQAVLCLKQEVGSEHDFGANMMIGLVFYELWYSGIPKEFQLRDLDQADSPQTSYIEGDEFSNQHGQSEWHNTVETHMGETFFKCDSNSSVFKDEKISMDASINHHMSVPMEVNVKHQREKPVSNFQPRGFYMDSEEHTGDRDSGLNNRFHMQDASSLYALEGLDPRLLPLHLPDHNSWENFICMHDKLLNDYYRDAVKHLKIAHDLDPSGLAVLQPLIQLLLMGAQVDKALNILEKQCSTSGSALPFRLKAILSERLKSNNSSYEDALKKDPTCCESLAKLVKMHGNYNVESLVGMIALHLDATDGEHNTWKVFASCFFRLFTYEEDCMSTCLNGSEHERGRKHVRSFRSSTPKVFIEEPWRVRSRWWKRKHFGSKNRKSEIQAGDLELLTYKAACASYIYGGEFPYVVEAYSHLEKHNEKDLLSFLDNYRHNSNGFYKDF</sequence>
<evidence type="ECO:0000313" key="3">
    <source>
        <dbReference type="Proteomes" id="UP001293593"/>
    </source>
</evidence>
<dbReference type="Proteomes" id="UP001293593">
    <property type="component" value="Unassembled WGS sequence"/>
</dbReference>
<comment type="caution">
    <text evidence="2">The sequence shown here is derived from an EMBL/GenBank/DDBJ whole genome shotgun (WGS) entry which is preliminary data.</text>
</comment>
<evidence type="ECO:0000313" key="2">
    <source>
        <dbReference type="EMBL" id="KAK4255855.1"/>
    </source>
</evidence>